<accession>A0A4U5P1L8</accession>
<feature type="compositionally biased region" description="Basic residues" evidence="1">
    <location>
        <begin position="359"/>
        <end position="371"/>
    </location>
</feature>
<feature type="region of interest" description="Disordered" evidence="1">
    <location>
        <begin position="344"/>
        <end position="371"/>
    </location>
</feature>
<dbReference type="AlphaFoldDB" id="A0A4U5P1L8"/>
<protein>
    <recommendedName>
        <fullName evidence="5">Peptidase A1 domain-containing protein</fullName>
    </recommendedName>
</protein>
<gene>
    <name evidence="3" type="ORF">L596_013630</name>
</gene>
<feature type="signal peptide" evidence="2">
    <location>
        <begin position="1"/>
        <end position="27"/>
    </location>
</feature>
<feature type="chain" id="PRO_5020260862" description="Peptidase A1 domain-containing protein" evidence="2">
    <location>
        <begin position="28"/>
        <end position="475"/>
    </location>
</feature>
<dbReference type="Proteomes" id="UP000298663">
    <property type="component" value="Unassembled WGS sequence"/>
</dbReference>
<keyword evidence="4" id="KW-1185">Reference proteome</keyword>
<reference evidence="3 4" key="2">
    <citation type="journal article" date="2019" name="G3 (Bethesda)">
        <title>Hybrid Assembly of the Genome of the Entomopathogenic Nematode Steinernema carpocapsae Identifies the X-Chromosome.</title>
        <authorList>
            <person name="Serra L."/>
            <person name="Macchietto M."/>
            <person name="Macias-Munoz A."/>
            <person name="McGill C.J."/>
            <person name="Rodriguez I.M."/>
            <person name="Rodriguez B."/>
            <person name="Murad R."/>
            <person name="Mortazavi A."/>
        </authorList>
    </citation>
    <scope>NUCLEOTIDE SEQUENCE [LARGE SCALE GENOMIC DNA]</scope>
    <source>
        <strain evidence="3 4">ALL</strain>
    </source>
</reference>
<evidence type="ECO:0000256" key="2">
    <source>
        <dbReference type="SAM" id="SignalP"/>
    </source>
</evidence>
<comment type="caution">
    <text evidence="3">The sequence shown here is derived from an EMBL/GenBank/DDBJ whole genome shotgun (WGS) entry which is preliminary data.</text>
</comment>
<proteinExistence type="predicted"/>
<sequence length="475" mass="53813">MAQPDLRGFFRVAAFSVLSLLAVLVFGDEQCTIADKGYVVAAYLSGYHLQQTFNGTPVDLLSLYDTKIRNDNKTFDGQSSRLLLGYGDDVIILPYKIVTFLNGTYGKIFWMAFDAENTTNITSLSIANRFNMEISKSIPVDFGEFSLISPLERPNLFGMVDLSTVTLFQDIIFANGKMFNITSKNFVHTIDQRIHYAPGNHFDLENPISAGSNESGTFIGVVDGLTIQRKVCEDPRRGIDNVNIDCTENSVGIRQDGYDCFTAIRQDGYYCFYMEYGGLQNRPRSSRALPNYFGYSDDPDKKADLSTRTNNPFRTDLSTRTNNTLRNLNRCDVHIDVHSGLDDRRIAGNDKRTGSTYLQRKKQRKKRHQKKRIEERSGMKLLGWLSLLWRLSFAGQLSFKTQRHYSKPTCLVCVCDGVWDANVRSPRLQTRTRKPSPYKWCCQASRWTCRQRVVKLVAVALSPGDRPATTSATSL</sequence>
<organism evidence="3 4">
    <name type="scientific">Steinernema carpocapsae</name>
    <name type="common">Entomopathogenic nematode</name>
    <dbReference type="NCBI Taxonomy" id="34508"/>
    <lineage>
        <taxon>Eukaryota</taxon>
        <taxon>Metazoa</taxon>
        <taxon>Ecdysozoa</taxon>
        <taxon>Nematoda</taxon>
        <taxon>Chromadorea</taxon>
        <taxon>Rhabditida</taxon>
        <taxon>Tylenchina</taxon>
        <taxon>Panagrolaimomorpha</taxon>
        <taxon>Strongyloidoidea</taxon>
        <taxon>Steinernematidae</taxon>
        <taxon>Steinernema</taxon>
    </lineage>
</organism>
<keyword evidence="2" id="KW-0732">Signal</keyword>
<evidence type="ECO:0008006" key="5">
    <source>
        <dbReference type="Google" id="ProtNLM"/>
    </source>
</evidence>
<evidence type="ECO:0000313" key="3">
    <source>
        <dbReference type="EMBL" id="TKR89544.1"/>
    </source>
</evidence>
<name>A0A4U5P1L8_STECR</name>
<feature type="compositionally biased region" description="Basic and acidic residues" evidence="1">
    <location>
        <begin position="344"/>
        <end position="353"/>
    </location>
</feature>
<dbReference type="EMBL" id="AZBU02000003">
    <property type="protein sequence ID" value="TKR89544.1"/>
    <property type="molecule type" value="Genomic_DNA"/>
</dbReference>
<evidence type="ECO:0000256" key="1">
    <source>
        <dbReference type="SAM" id="MobiDB-lite"/>
    </source>
</evidence>
<reference evidence="3 4" key="1">
    <citation type="journal article" date="2015" name="Genome Biol.">
        <title>Comparative genomics of Steinernema reveals deeply conserved gene regulatory networks.</title>
        <authorList>
            <person name="Dillman A.R."/>
            <person name="Macchietto M."/>
            <person name="Porter C.F."/>
            <person name="Rogers A."/>
            <person name="Williams B."/>
            <person name="Antoshechkin I."/>
            <person name="Lee M.M."/>
            <person name="Goodwin Z."/>
            <person name="Lu X."/>
            <person name="Lewis E.E."/>
            <person name="Goodrich-Blair H."/>
            <person name="Stock S.P."/>
            <person name="Adams B.J."/>
            <person name="Sternberg P.W."/>
            <person name="Mortazavi A."/>
        </authorList>
    </citation>
    <scope>NUCLEOTIDE SEQUENCE [LARGE SCALE GENOMIC DNA]</scope>
    <source>
        <strain evidence="3 4">ALL</strain>
    </source>
</reference>
<evidence type="ECO:0000313" key="4">
    <source>
        <dbReference type="Proteomes" id="UP000298663"/>
    </source>
</evidence>